<evidence type="ECO:0000256" key="3">
    <source>
        <dbReference type="ARBA" id="ARBA00022448"/>
    </source>
</evidence>
<feature type="transmembrane region" description="Helical" evidence="10">
    <location>
        <begin position="455"/>
        <end position="476"/>
    </location>
</feature>
<accession>A0A854QGW9</accession>
<dbReference type="GO" id="GO:1904679">
    <property type="term" value="P:myo-inositol import across plasma membrane"/>
    <property type="evidence" value="ECO:0007669"/>
    <property type="project" value="UniProtKB-ARBA"/>
</dbReference>
<dbReference type="InterPro" id="IPR050814">
    <property type="entry name" value="Myo-inositol_Transporter"/>
</dbReference>
<reference evidence="12 13" key="1">
    <citation type="submission" date="2017-06" db="EMBL/GenBank/DDBJ databases">
        <title>Global population genomics of the pathogenic fungus Cryptococcus neoformans var. grubii.</title>
        <authorList>
            <person name="Cuomo C."/>
            <person name="Litvintseva A."/>
            <person name="Chen Y."/>
            <person name="Young S."/>
            <person name="Zeng Q."/>
            <person name="Chapman S."/>
            <person name="Gujja S."/>
            <person name="Saif S."/>
            <person name="Birren B."/>
        </authorList>
    </citation>
    <scope>NUCLEOTIDE SEQUENCE [LARGE SCALE GENOMIC DNA]</scope>
    <source>
        <strain evidence="12 13">Tu259-1</strain>
    </source>
</reference>
<keyword evidence="7 10" id="KW-0472">Membrane</keyword>
<evidence type="ECO:0000256" key="8">
    <source>
        <dbReference type="ARBA" id="ARBA00049119"/>
    </source>
</evidence>
<dbReference type="OrthoDB" id="6339427at2759"/>
<comment type="caution">
    <text evidence="12">The sequence shown here is derived from an EMBL/GenBank/DDBJ whole genome shotgun (WGS) entry which is preliminary data.</text>
</comment>
<evidence type="ECO:0000256" key="1">
    <source>
        <dbReference type="ARBA" id="ARBA00004651"/>
    </source>
</evidence>
<evidence type="ECO:0000313" key="12">
    <source>
        <dbReference type="EMBL" id="OXG24237.1"/>
    </source>
</evidence>
<dbReference type="AlphaFoldDB" id="A0A854QGW9"/>
<evidence type="ECO:0000256" key="7">
    <source>
        <dbReference type="ARBA" id="ARBA00023136"/>
    </source>
</evidence>
<dbReference type="Gene3D" id="1.20.1250.20">
    <property type="entry name" value="MFS general substrate transporter like domains"/>
    <property type="match status" value="1"/>
</dbReference>
<evidence type="ECO:0000256" key="2">
    <source>
        <dbReference type="ARBA" id="ARBA00010992"/>
    </source>
</evidence>
<dbReference type="Proteomes" id="UP000199727">
    <property type="component" value="Unassembled WGS sequence"/>
</dbReference>
<feature type="transmembrane region" description="Helical" evidence="10">
    <location>
        <begin position="133"/>
        <end position="153"/>
    </location>
</feature>
<comment type="similarity">
    <text evidence="2 9">Belongs to the major facilitator superfamily. Sugar transporter (TC 2.A.1.1) family.</text>
</comment>
<protein>
    <submittedName>
        <fullName evidence="12">MFS transporter, SP family, solute carrier family 2 (Myo-inositol transporter), member 13</fullName>
    </submittedName>
</protein>
<dbReference type="PRINTS" id="PR00171">
    <property type="entry name" value="SUGRTRNSPORT"/>
</dbReference>
<keyword evidence="5 10" id="KW-0812">Transmembrane</keyword>
<dbReference type="InterPro" id="IPR005829">
    <property type="entry name" value="Sugar_transporter_CS"/>
</dbReference>
<evidence type="ECO:0000256" key="10">
    <source>
        <dbReference type="SAM" id="Phobius"/>
    </source>
</evidence>
<dbReference type="FunFam" id="1.20.1250.20:FF:000073">
    <property type="entry name" value="MFS myo-inositol transporter, putative"/>
    <property type="match status" value="1"/>
</dbReference>
<feature type="transmembrane region" description="Helical" evidence="10">
    <location>
        <begin position="192"/>
        <end position="214"/>
    </location>
</feature>
<dbReference type="InterPro" id="IPR003663">
    <property type="entry name" value="Sugar/inositol_transpt"/>
</dbReference>
<dbReference type="InterPro" id="IPR020846">
    <property type="entry name" value="MFS_dom"/>
</dbReference>
<dbReference type="PROSITE" id="PS00217">
    <property type="entry name" value="SUGAR_TRANSPORT_2"/>
    <property type="match status" value="1"/>
</dbReference>
<evidence type="ECO:0000313" key="13">
    <source>
        <dbReference type="Proteomes" id="UP000199727"/>
    </source>
</evidence>
<feature type="domain" description="Major facilitator superfamily (MFS) profile" evidence="11">
    <location>
        <begin position="65"/>
        <end position="510"/>
    </location>
</feature>
<dbReference type="SUPFAM" id="SSF103473">
    <property type="entry name" value="MFS general substrate transporter"/>
    <property type="match status" value="1"/>
</dbReference>
<feature type="transmembrane region" description="Helical" evidence="10">
    <location>
        <begin position="159"/>
        <end position="180"/>
    </location>
</feature>
<keyword evidence="4" id="KW-1003">Cell membrane</keyword>
<proteinExistence type="inferred from homology"/>
<evidence type="ECO:0000256" key="9">
    <source>
        <dbReference type="RuleBase" id="RU003346"/>
    </source>
</evidence>
<keyword evidence="6 10" id="KW-1133">Transmembrane helix</keyword>
<dbReference type="PANTHER" id="PTHR48020:SF12">
    <property type="entry name" value="PROTON MYO-INOSITOL COTRANSPORTER"/>
    <property type="match status" value="1"/>
</dbReference>
<feature type="transmembrane region" description="Helical" evidence="10">
    <location>
        <begin position="377"/>
        <end position="399"/>
    </location>
</feature>
<keyword evidence="3 9" id="KW-0813">Transport</keyword>
<feature type="transmembrane region" description="Helical" evidence="10">
    <location>
        <begin position="220"/>
        <end position="242"/>
    </location>
</feature>
<comment type="catalytic activity">
    <reaction evidence="8">
        <text>myo-inositol(out) + H(+)(out) = myo-inositol(in) + H(+)(in)</text>
        <dbReference type="Rhea" id="RHEA:60364"/>
        <dbReference type="ChEBI" id="CHEBI:15378"/>
        <dbReference type="ChEBI" id="CHEBI:17268"/>
    </reaction>
</comment>
<dbReference type="Pfam" id="PF00083">
    <property type="entry name" value="Sugar_tr"/>
    <property type="match status" value="1"/>
</dbReference>
<dbReference type="InterPro" id="IPR036259">
    <property type="entry name" value="MFS_trans_sf"/>
</dbReference>
<dbReference type="GO" id="GO:0005886">
    <property type="term" value="C:plasma membrane"/>
    <property type="evidence" value="ECO:0007669"/>
    <property type="project" value="UniProtKB-SubCell"/>
</dbReference>
<evidence type="ECO:0000256" key="6">
    <source>
        <dbReference type="ARBA" id="ARBA00022989"/>
    </source>
</evidence>
<dbReference type="InterPro" id="IPR005828">
    <property type="entry name" value="MFS_sugar_transport-like"/>
</dbReference>
<dbReference type="PANTHER" id="PTHR48020">
    <property type="entry name" value="PROTON MYO-INOSITOL COTRANSPORTER"/>
    <property type="match status" value="1"/>
</dbReference>
<feature type="transmembrane region" description="Helical" evidence="10">
    <location>
        <begin position="106"/>
        <end position="126"/>
    </location>
</feature>
<dbReference type="GO" id="GO:0005365">
    <property type="term" value="F:myo-inositol transmembrane transporter activity"/>
    <property type="evidence" value="ECO:0007669"/>
    <property type="project" value="UniProtKB-ARBA"/>
</dbReference>
<feature type="transmembrane region" description="Helical" evidence="10">
    <location>
        <begin position="313"/>
        <end position="337"/>
    </location>
</feature>
<sequence>MRATHIENRDNSSVENKHIDHVERLENDKGSQEPPSPSGFGGHLVDENLVRVEGEDKVTWYLCFLISASAIAGFLFGYDTGVVGVALPLVGTDLGGNELNSSQQEIITAGTTIGAIFGSAILGGWGDRLGRKMAILISDVFFTIGAVLIASSYSVPQMIVGRIILGIGVGGAAVIAPLFITETAPTAVRGRCIGVNAFFIPFGQVVADAIGAGVQNVHNGWRLLFALGVVPSVLQLLLFHYLPESPRILILKGDTDRARTVFQSIYPTATRDMIDYKFRVAQEYVAATTALQSETTFWERVKKVWKTGSYRRSITTVSVLQAAGQLCGFNTLLYYAGTLFGLLGLSNPALGGLIPAGTNAVFVLIGMSLVDKVGRRGLMLFGVPIMLLGLVWNIIGFYYLCKPTGGFLDTSYSYDTTNVGVVIGGIVFFVVGYGLTYSHLVWYQAEYLALEVRSMGSGVATTVCWIANLVVSVSYLSELETMTPSGTYGFYLGLSVIGFAFVVFCFPETKQLSIDETSLLFENDWGVKRSVQMRKERRETRKRFQDAELAEAATAHLEARQQKSTSVSPAELSKFMAGLKDNKRKPSVLVKTAT</sequence>
<dbReference type="NCBIfam" id="TIGR00879">
    <property type="entry name" value="SP"/>
    <property type="match status" value="1"/>
</dbReference>
<gene>
    <name evidence="12" type="ORF">C361_02786</name>
</gene>
<evidence type="ECO:0000256" key="5">
    <source>
        <dbReference type="ARBA" id="ARBA00022692"/>
    </source>
</evidence>
<evidence type="ECO:0000259" key="11">
    <source>
        <dbReference type="PROSITE" id="PS50850"/>
    </source>
</evidence>
<feature type="transmembrane region" description="Helical" evidence="10">
    <location>
        <begin position="58"/>
        <end position="78"/>
    </location>
</feature>
<feature type="transmembrane region" description="Helical" evidence="10">
    <location>
        <begin position="488"/>
        <end position="506"/>
    </location>
</feature>
<feature type="transmembrane region" description="Helical" evidence="10">
    <location>
        <begin position="349"/>
        <end position="370"/>
    </location>
</feature>
<name>A0A854QGW9_CRYNE</name>
<evidence type="ECO:0000256" key="4">
    <source>
        <dbReference type="ARBA" id="ARBA00022475"/>
    </source>
</evidence>
<feature type="transmembrane region" description="Helical" evidence="10">
    <location>
        <begin position="419"/>
        <end position="443"/>
    </location>
</feature>
<comment type="subcellular location">
    <subcellularLocation>
        <location evidence="1">Cell membrane</location>
        <topology evidence="1">Multi-pass membrane protein</topology>
    </subcellularLocation>
</comment>
<dbReference type="EMBL" id="AMKT01000034">
    <property type="protein sequence ID" value="OXG24237.1"/>
    <property type="molecule type" value="Genomic_DNA"/>
</dbReference>
<dbReference type="PROSITE" id="PS50850">
    <property type="entry name" value="MFS"/>
    <property type="match status" value="1"/>
</dbReference>
<organism evidence="12 13">
    <name type="scientific">Cryptococcus neoformans Tu259-1</name>
    <dbReference type="NCBI Taxonomy" id="1230072"/>
    <lineage>
        <taxon>Eukaryota</taxon>
        <taxon>Fungi</taxon>
        <taxon>Dikarya</taxon>
        <taxon>Basidiomycota</taxon>
        <taxon>Agaricomycotina</taxon>
        <taxon>Tremellomycetes</taxon>
        <taxon>Tremellales</taxon>
        <taxon>Cryptococcaceae</taxon>
        <taxon>Cryptococcus</taxon>
        <taxon>Cryptococcus neoformans species complex</taxon>
    </lineage>
</organism>